<evidence type="ECO:0000256" key="1">
    <source>
        <dbReference type="SAM" id="Phobius"/>
    </source>
</evidence>
<evidence type="ECO:0008006" key="4">
    <source>
        <dbReference type="Google" id="ProtNLM"/>
    </source>
</evidence>
<keyword evidence="1" id="KW-1133">Transmembrane helix</keyword>
<evidence type="ECO:0000313" key="2">
    <source>
        <dbReference type="EMBL" id="KAL1526506.1"/>
    </source>
</evidence>
<dbReference type="Gene3D" id="1.20.120.1750">
    <property type="match status" value="1"/>
</dbReference>
<dbReference type="GO" id="GO:0004842">
    <property type="term" value="F:ubiquitin-protein transferase activity"/>
    <property type="evidence" value="ECO:0007669"/>
    <property type="project" value="InterPro"/>
</dbReference>
<gene>
    <name evidence="2" type="ORF">AB1Y20_015216</name>
</gene>
<dbReference type="AlphaFoldDB" id="A0AB34JX38"/>
<dbReference type="GO" id="GO:0016567">
    <property type="term" value="P:protein ubiquitination"/>
    <property type="evidence" value="ECO:0007669"/>
    <property type="project" value="InterPro"/>
</dbReference>
<dbReference type="SUPFAM" id="SSF57850">
    <property type="entry name" value="RING/U-box"/>
    <property type="match status" value="2"/>
</dbReference>
<proteinExistence type="predicted"/>
<evidence type="ECO:0000313" key="3">
    <source>
        <dbReference type="Proteomes" id="UP001515480"/>
    </source>
</evidence>
<accession>A0AB34JX38</accession>
<dbReference type="Proteomes" id="UP001515480">
    <property type="component" value="Unassembled WGS sequence"/>
</dbReference>
<sequence length="299" mass="33673">MWRPARRAGHPLPAAMLAGLPRVRSAEAALASLSVLPPLLLLLAARGAWLLLLSLLDGGPRTSRWEVVLLQLAAARALAGLPVEECAICSERTAALLLRENGCGHRCCARCWWSWLRVNASTMERSVRSTRRYTLHCWGCTSRLDRRLVLHYAPRSLVCTLQRLAHREELIRRTPANARWVDCQSAECVGVGYEDSHSATVMCFQCELQWPSRRGWPQRTQRWLAEVAATLQAALLRASDGSRPCPHCGMRIKKVGGCPMMRCTICQNSFRWGPWWNSVHGVIEEHAPTRRERRSGGWL</sequence>
<comment type="caution">
    <text evidence="2">The sequence shown here is derived from an EMBL/GenBank/DDBJ whole genome shotgun (WGS) entry which is preliminary data.</text>
</comment>
<dbReference type="EMBL" id="JBGBPQ010000003">
    <property type="protein sequence ID" value="KAL1526506.1"/>
    <property type="molecule type" value="Genomic_DNA"/>
</dbReference>
<keyword evidence="3" id="KW-1185">Reference proteome</keyword>
<name>A0AB34JX38_PRYPA</name>
<protein>
    <recommendedName>
        <fullName evidence="4">RING-type domain-containing protein</fullName>
    </recommendedName>
</protein>
<dbReference type="PANTHER" id="PTHR11685">
    <property type="entry name" value="RBR FAMILY RING FINGER AND IBR DOMAIN-CONTAINING"/>
    <property type="match status" value="1"/>
</dbReference>
<keyword evidence="1" id="KW-0472">Membrane</keyword>
<feature type="transmembrane region" description="Helical" evidence="1">
    <location>
        <begin position="35"/>
        <end position="56"/>
    </location>
</feature>
<reference evidence="2 3" key="1">
    <citation type="journal article" date="2024" name="Science">
        <title>Giant polyketide synthase enzymes in the biosynthesis of giant marine polyether toxins.</title>
        <authorList>
            <person name="Fallon T.R."/>
            <person name="Shende V.V."/>
            <person name="Wierzbicki I.H."/>
            <person name="Pendleton A.L."/>
            <person name="Watervoot N.F."/>
            <person name="Auber R.P."/>
            <person name="Gonzalez D.J."/>
            <person name="Wisecaver J.H."/>
            <person name="Moore B.S."/>
        </authorList>
    </citation>
    <scope>NUCLEOTIDE SEQUENCE [LARGE SCALE GENOMIC DNA]</scope>
    <source>
        <strain evidence="2 3">12B1</strain>
    </source>
</reference>
<organism evidence="2 3">
    <name type="scientific">Prymnesium parvum</name>
    <name type="common">Toxic golden alga</name>
    <dbReference type="NCBI Taxonomy" id="97485"/>
    <lineage>
        <taxon>Eukaryota</taxon>
        <taxon>Haptista</taxon>
        <taxon>Haptophyta</taxon>
        <taxon>Prymnesiophyceae</taxon>
        <taxon>Prymnesiales</taxon>
        <taxon>Prymnesiaceae</taxon>
        <taxon>Prymnesium</taxon>
    </lineage>
</organism>
<dbReference type="InterPro" id="IPR031127">
    <property type="entry name" value="E3_UB_ligase_RBR"/>
</dbReference>
<keyword evidence="1" id="KW-0812">Transmembrane</keyword>